<dbReference type="GO" id="GO:0005524">
    <property type="term" value="F:ATP binding"/>
    <property type="evidence" value="ECO:0007669"/>
    <property type="project" value="UniProtKB-KW"/>
</dbReference>
<evidence type="ECO:0000256" key="3">
    <source>
        <dbReference type="ARBA" id="ARBA00022840"/>
    </source>
</evidence>
<dbReference type="PANTHER" id="PTHR12213:SF0">
    <property type="entry name" value="CORRINOID ADENOSYLTRANSFERASE MMAB"/>
    <property type="match status" value="1"/>
</dbReference>
<dbReference type="EMBL" id="UINC01094136">
    <property type="protein sequence ID" value="SVC49117.1"/>
    <property type="molecule type" value="Genomic_DNA"/>
</dbReference>
<evidence type="ECO:0000256" key="1">
    <source>
        <dbReference type="ARBA" id="ARBA00022679"/>
    </source>
</evidence>
<keyword evidence="2" id="KW-0547">Nucleotide-binding</keyword>
<dbReference type="AlphaFoldDB" id="A0A382MMV1"/>
<dbReference type="Gene3D" id="1.20.1200.10">
    <property type="entry name" value="Cobalamin adenosyltransferase-like"/>
    <property type="match status" value="1"/>
</dbReference>
<gene>
    <name evidence="5" type="ORF">METZ01_LOCUS301971</name>
</gene>
<keyword evidence="1" id="KW-0808">Transferase</keyword>
<keyword evidence="3" id="KW-0067">ATP-binding</keyword>
<dbReference type="NCBIfam" id="TIGR00636">
    <property type="entry name" value="PduO_Nterm"/>
    <property type="match status" value="1"/>
</dbReference>
<proteinExistence type="predicted"/>
<feature type="domain" description="Cobalamin adenosyltransferase-like" evidence="4">
    <location>
        <begin position="4"/>
        <end position="144"/>
    </location>
</feature>
<protein>
    <recommendedName>
        <fullName evidence="4">Cobalamin adenosyltransferase-like domain-containing protein</fullName>
    </recommendedName>
</protein>
<accession>A0A382MMV1</accession>
<sequence length="147" mass="16943">MTRIYTKNGDNGSTFLLFGEKVAKNDIRVECYGTIDECISFLGLAYSVSTEKNISEIIIKIQRNLFILSTEIACTKEKYNRLKTKYKTTKKTMINQLEKSIDKYQKLIPEINYFVLPGTSELSSYIDISRTICRRAERIAVSIENMN</sequence>
<dbReference type="Pfam" id="PF01923">
    <property type="entry name" value="Cob_adeno_trans"/>
    <property type="match status" value="1"/>
</dbReference>
<dbReference type="GO" id="GO:0008817">
    <property type="term" value="F:corrinoid adenosyltransferase activity"/>
    <property type="evidence" value="ECO:0007669"/>
    <property type="project" value="TreeGrafter"/>
</dbReference>
<dbReference type="InterPro" id="IPR016030">
    <property type="entry name" value="CblAdoTrfase-like"/>
</dbReference>
<name>A0A382MMV1_9ZZZZ</name>
<dbReference type="InterPro" id="IPR029499">
    <property type="entry name" value="PduO-typ"/>
</dbReference>
<evidence type="ECO:0000313" key="5">
    <source>
        <dbReference type="EMBL" id="SVC49117.1"/>
    </source>
</evidence>
<reference evidence="5" key="1">
    <citation type="submission" date="2018-05" db="EMBL/GenBank/DDBJ databases">
        <authorList>
            <person name="Lanie J.A."/>
            <person name="Ng W.-L."/>
            <person name="Kazmierczak K.M."/>
            <person name="Andrzejewski T.M."/>
            <person name="Davidsen T.M."/>
            <person name="Wayne K.J."/>
            <person name="Tettelin H."/>
            <person name="Glass J.I."/>
            <person name="Rusch D."/>
            <person name="Podicherti R."/>
            <person name="Tsui H.-C.T."/>
            <person name="Winkler M.E."/>
        </authorList>
    </citation>
    <scope>NUCLEOTIDE SEQUENCE</scope>
</reference>
<dbReference type="PANTHER" id="PTHR12213">
    <property type="entry name" value="CORRINOID ADENOSYLTRANSFERASE"/>
    <property type="match status" value="1"/>
</dbReference>
<dbReference type="SUPFAM" id="SSF89028">
    <property type="entry name" value="Cobalamin adenosyltransferase-like"/>
    <property type="match status" value="1"/>
</dbReference>
<organism evidence="5">
    <name type="scientific">marine metagenome</name>
    <dbReference type="NCBI Taxonomy" id="408172"/>
    <lineage>
        <taxon>unclassified sequences</taxon>
        <taxon>metagenomes</taxon>
        <taxon>ecological metagenomes</taxon>
    </lineage>
</organism>
<dbReference type="InterPro" id="IPR036451">
    <property type="entry name" value="CblAdoTrfase-like_sf"/>
</dbReference>
<feature type="non-terminal residue" evidence="5">
    <location>
        <position position="147"/>
    </location>
</feature>
<evidence type="ECO:0000256" key="2">
    <source>
        <dbReference type="ARBA" id="ARBA00022741"/>
    </source>
</evidence>
<evidence type="ECO:0000259" key="4">
    <source>
        <dbReference type="Pfam" id="PF01923"/>
    </source>
</evidence>